<dbReference type="SMART" id="SM00248">
    <property type="entry name" value="ANK"/>
    <property type="match status" value="5"/>
</dbReference>
<dbReference type="STRING" id="7574.A0A1S3HH61"/>
<feature type="repeat" description="ANK" evidence="3">
    <location>
        <begin position="113"/>
        <end position="145"/>
    </location>
</feature>
<dbReference type="Pfam" id="PF07525">
    <property type="entry name" value="SOCS_box"/>
    <property type="match status" value="1"/>
</dbReference>
<dbReference type="CDD" id="cd03716">
    <property type="entry name" value="SOCS_ASB_like"/>
    <property type="match status" value="1"/>
</dbReference>
<dbReference type="PROSITE" id="PS50297">
    <property type="entry name" value="ANK_REP_REGION"/>
    <property type="match status" value="1"/>
</dbReference>
<proteinExistence type="predicted"/>
<accession>A0A1S3HH61</accession>
<dbReference type="PROSITE" id="PS50088">
    <property type="entry name" value="ANK_REPEAT"/>
    <property type="match status" value="2"/>
</dbReference>
<evidence type="ECO:0000256" key="1">
    <source>
        <dbReference type="ARBA" id="ARBA00022737"/>
    </source>
</evidence>
<reference evidence="6" key="1">
    <citation type="submission" date="2025-08" db="UniProtKB">
        <authorList>
            <consortium name="RefSeq"/>
        </authorList>
    </citation>
    <scope>IDENTIFICATION</scope>
    <source>
        <tissue evidence="6">Gonads</tissue>
    </source>
</reference>
<protein>
    <submittedName>
        <fullName evidence="6">Serine/threonine-protein phosphatase 6 regulatory ankyrin repeat subunit B</fullName>
    </submittedName>
</protein>
<evidence type="ECO:0000256" key="2">
    <source>
        <dbReference type="ARBA" id="ARBA00023043"/>
    </source>
</evidence>
<dbReference type="InterPro" id="IPR036036">
    <property type="entry name" value="SOCS_box-like_dom_sf"/>
</dbReference>
<sequence length="299" mass="34186">MTSKTMTPHICNMFGAVVADDLPTVMKLVETDHVDLNQTFRGATALAMAFYKNRESIFHWILNNADEIDLDMPSNDGKGRIEPLLVAACRVGNKEMMTILLNKGADIDAVDNYNHTALWMATRQRRIDIVELLISYGAKINISEMWNESPLYLSLKYPRREKMAAMLILNGACVNFPGESRTKTLLHWCMFHCHKDIIKLLAYTGYNITKEQGIWLSLPARVAEDVEFCRWLKDELSTPPNLQRQCRVAIRRQVLHQEAGRLFLQKLKTLPLPQRLLDYLAMNDIQTELALSSESSESE</sequence>
<evidence type="ECO:0000256" key="3">
    <source>
        <dbReference type="PROSITE-ProRule" id="PRU00023"/>
    </source>
</evidence>
<dbReference type="SMART" id="SM00969">
    <property type="entry name" value="SOCS_box"/>
    <property type="match status" value="1"/>
</dbReference>
<dbReference type="InterPro" id="IPR002110">
    <property type="entry name" value="Ankyrin_rpt"/>
</dbReference>
<dbReference type="PANTHER" id="PTHR24198">
    <property type="entry name" value="ANKYRIN REPEAT AND PROTEIN KINASE DOMAIN-CONTAINING PROTEIN"/>
    <property type="match status" value="1"/>
</dbReference>
<evidence type="ECO:0000313" key="6">
    <source>
        <dbReference type="RefSeq" id="XP_013384369.1"/>
    </source>
</evidence>
<organism evidence="5 6">
    <name type="scientific">Lingula anatina</name>
    <name type="common">Brachiopod</name>
    <name type="synonym">Lingula unguis</name>
    <dbReference type="NCBI Taxonomy" id="7574"/>
    <lineage>
        <taxon>Eukaryota</taxon>
        <taxon>Metazoa</taxon>
        <taxon>Spiralia</taxon>
        <taxon>Lophotrochozoa</taxon>
        <taxon>Brachiopoda</taxon>
        <taxon>Linguliformea</taxon>
        <taxon>Lingulata</taxon>
        <taxon>Lingulida</taxon>
        <taxon>Linguloidea</taxon>
        <taxon>Lingulidae</taxon>
        <taxon>Lingula</taxon>
    </lineage>
</organism>
<dbReference type="Pfam" id="PF12796">
    <property type="entry name" value="Ank_2"/>
    <property type="match status" value="1"/>
</dbReference>
<dbReference type="Gene3D" id="1.25.40.20">
    <property type="entry name" value="Ankyrin repeat-containing domain"/>
    <property type="match status" value="1"/>
</dbReference>
<feature type="domain" description="SOCS box" evidence="4">
    <location>
        <begin position="237"/>
        <end position="286"/>
    </location>
</feature>
<dbReference type="RefSeq" id="XP_013384369.1">
    <property type="nucleotide sequence ID" value="XM_013528915.1"/>
</dbReference>
<keyword evidence="1" id="KW-0677">Repeat</keyword>
<evidence type="ECO:0000259" key="4">
    <source>
        <dbReference type="PROSITE" id="PS50225"/>
    </source>
</evidence>
<keyword evidence="5" id="KW-1185">Reference proteome</keyword>
<dbReference type="SUPFAM" id="SSF48403">
    <property type="entry name" value="Ankyrin repeat"/>
    <property type="match status" value="1"/>
</dbReference>
<gene>
    <name evidence="6" type="primary">LOC106154538</name>
</gene>
<dbReference type="Proteomes" id="UP000085678">
    <property type="component" value="Unplaced"/>
</dbReference>
<dbReference type="InterPro" id="IPR036770">
    <property type="entry name" value="Ankyrin_rpt-contain_sf"/>
</dbReference>
<dbReference type="GO" id="GO:0035556">
    <property type="term" value="P:intracellular signal transduction"/>
    <property type="evidence" value="ECO:0007669"/>
    <property type="project" value="InterPro"/>
</dbReference>
<dbReference type="KEGG" id="lak:106154538"/>
<dbReference type="PANTHER" id="PTHR24198:SF165">
    <property type="entry name" value="ANKYRIN REPEAT-CONTAINING PROTEIN-RELATED"/>
    <property type="match status" value="1"/>
</dbReference>
<name>A0A1S3HH61_LINAN</name>
<evidence type="ECO:0000313" key="5">
    <source>
        <dbReference type="Proteomes" id="UP000085678"/>
    </source>
</evidence>
<dbReference type="OrthoDB" id="194358at2759"/>
<dbReference type="SUPFAM" id="SSF158235">
    <property type="entry name" value="SOCS box-like"/>
    <property type="match status" value="1"/>
</dbReference>
<dbReference type="InterPro" id="IPR001496">
    <property type="entry name" value="SOCS_box"/>
</dbReference>
<dbReference type="AlphaFoldDB" id="A0A1S3HH61"/>
<keyword evidence="2 3" id="KW-0040">ANK repeat</keyword>
<dbReference type="PROSITE" id="PS50225">
    <property type="entry name" value="SOCS"/>
    <property type="match status" value="1"/>
</dbReference>
<dbReference type="InParanoid" id="A0A1S3HH61"/>
<feature type="repeat" description="ANK" evidence="3">
    <location>
        <begin position="85"/>
        <end position="112"/>
    </location>
</feature>
<dbReference type="GeneID" id="106154538"/>